<feature type="transmembrane region" description="Helical" evidence="7">
    <location>
        <begin position="33"/>
        <end position="52"/>
    </location>
</feature>
<dbReference type="InterPro" id="IPR001128">
    <property type="entry name" value="Cyt_P450"/>
</dbReference>
<dbReference type="GO" id="GO:0016705">
    <property type="term" value="F:oxidoreductase activity, acting on paired donors, with incorporation or reduction of molecular oxygen"/>
    <property type="evidence" value="ECO:0007669"/>
    <property type="project" value="InterPro"/>
</dbReference>
<dbReference type="GO" id="GO:0005506">
    <property type="term" value="F:iron ion binding"/>
    <property type="evidence" value="ECO:0007669"/>
    <property type="project" value="InterPro"/>
</dbReference>
<evidence type="ECO:0000256" key="7">
    <source>
        <dbReference type="SAM" id="Phobius"/>
    </source>
</evidence>
<keyword evidence="7" id="KW-1133">Transmembrane helix</keyword>
<keyword evidence="7" id="KW-0812">Transmembrane</keyword>
<comment type="caution">
    <text evidence="8">The sequence shown here is derived from an EMBL/GenBank/DDBJ whole genome shotgun (WGS) entry which is preliminary data.</text>
</comment>
<keyword evidence="3" id="KW-0479">Metal-binding</keyword>
<feature type="transmembrane region" description="Helical" evidence="7">
    <location>
        <begin position="115"/>
        <end position="137"/>
    </location>
</feature>
<dbReference type="Proteomes" id="UP001321473">
    <property type="component" value="Unassembled WGS sequence"/>
</dbReference>
<keyword evidence="9" id="KW-1185">Reference proteome</keyword>
<evidence type="ECO:0000256" key="1">
    <source>
        <dbReference type="ARBA" id="ARBA00010617"/>
    </source>
</evidence>
<evidence type="ECO:0000256" key="6">
    <source>
        <dbReference type="ARBA" id="ARBA00023033"/>
    </source>
</evidence>
<dbReference type="AlphaFoldDB" id="A0AAQ4ENT7"/>
<dbReference type="GO" id="GO:0008395">
    <property type="term" value="F:steroid hydroxylase activity"/>
    <property type="evidence" value="ECO:0007669"/>
    <property type="project" value="TreeGrafter"/>
</dbReference>
<reference evidence="8 9" key="1">
    <citation type="journal article" date="2023" name="Arcadia Sci">
        <title>De novo assembly of a long-read Amblyomma americanum tick genome.</title>
        <authorList>
            <person name="Chou S."/>
            <person name="Poskanzer K.E."/>
            <person name="Rollins M."/>
            <person name="Thuy-Boun P.S."/>
        </authorList>
    </citation>
    <scope>NUCLEOTIDE SEQUENCE [LARGE SCALE GENOMIC DNA]</scope>
    <source>
        <strain evidence="8">F_SG_1</strain>
        <tissue evidence="8">Salivary glands</tissue>
    </source>
</reference>
<feature type="non-terminal residue" evidence="8">
    <location>
        <position position="214"/>
    </location>
</feature>
<evidence type="ECO:0008006" key="10">
    <source>
        <dbReference type="Google" id="ProtNLM"/>
    </source>
</evidence>
<dbReference type="GO" id="GO:0020037">
    <property type="term" value="F:heme binding"/>
    <property type="evidence" value="ECO:0007669"/>
    <property type="project" value="InterPro"/>
</dbReference>
<gene>
    <name evidence="8" type="ORF">V5799_030262</name>
</gene>
<dbReference type="EMBL" id="JARKHS020013010">
    <property type="protein sequence ID" value="KAK8776395.1"/>
    <property type="molecule type" value="Genomic_DNA"/>
</dbReference>
<dbReference type="InterPro" id="IPR036396">
    <property type="entry name" value="Cyt_P450_sf"/>
</dbReference>
<dbReference type="Pfam" id="PF00067">
    <property type="entry name" value="p450"/>
    <property type="match status" value="1"/>
</dbReference>
<dbReference type="Gene3D" id="1.10.630.10">
    <property type="entry name" value="Cytochrome P450"/>
    <property type="match status" value="1"/>
</dbReference>
<evidence type="ECO:0000256" key="3">
    <source>
        <dbReference type="ARBA" id="ARBA00022723"/>
    </source>
</evidence>
<evidence type="ECO:0000256" key="4">
    <source>
        <dbReference type="ARBA" id="ARBA00023002"/>
    </source>
</evidence>
<keyword evidence="4" id="KW-0560">Oxidoreductase</keyword>
<organism evidence="8 9">
    <name type="scientific">Amblyomma americanum</name>
    <name type="common">Lone star tick</name>
    <dbReference type="NCBI Taxonomy" id="6943"/>
    <lineage>
        <taxon>Eukaryota</taxon>
        <taxon>Metazoa</taxon>
        <taxon>Ecdysozoa</taxon>
        <taxon>Arthropoda</taxon>
        <taxon>Chelicerata</taxon>
        <taxon>Arachnida</taxon>
        <taxon>Acari</taxon>
        <taxon>Parasitiformes</taxon>
        <taxon>Ixodida</taxon>
        <taxon>Ixodoidea</taxon>
        <taxon>Ixodidae</taxon>
        <taxon>Amblyomminae</taxon>
        <taxon>Amblyomma</taxon>
    </lineage>
</organism>
<keyword evidence="5" id="KW-0408">Iron</keyword>
<name>A0AAQ4ENT7_AMBAM</name>
<dbReference type="InterPro" id="IPR002401">
    <property type="entry name" value="Cyt_P450_E_grp-I"/>
</dbReference>
<evidence type="ECO:0000313" key="8">
    <source>
        <dbReference type="EMBL" id="KAK8776395.1"/>
    </source>
</evidence>
<dbReference type="SUPFAM" id="SSF48264">
    <property type="entry name" value="Cytochrome P450"/>
    <property type="match status" value="1"/>
</dbReference>
<evidence type="ECO:0000256" key="2">
    <source>
        <dbReference type="ARBA" id="ARBA00022617"/>
    </source>
</evidence>
<accession>A0AAQ4ENT7</accession>
<proteinExistence type="inferred from homology"/>
<dbReference type="PRINTS" id="PR00463">
    <property type="entry name" value="EP450I"/>
</dbReference>
<protein>
    <recommendedName>
        <fullName evidence="10">Cytochrome</fullName>
    </recommendedName>
</protein>
<keyword evidence="2" id="KW-0349">Heme</keyword>
<dbReference type="PANTHER" id="PTHR24302:SF15">
    <property type="entry name" value="FATTY-ACID PEROXYGENASE"/>
    <property type="match status" value="1"/>
</dbReference>
<evidence type="ECO:0000256" key="5">
    <source>
        <dbReference type="ARBA" id="ARBA00023004"/>
    </source>
</evidence>
<keyword evidence="6" id="KW-0503">Monooxygenase</keyword>
<keyword evidence="7" id="KW-0472">Membrane</keyword>
<evidence type="ECO:0000313" key="9">
    <source>
        <dbReference type="Proteomes" id="UP001321473"/>
    </source>
</evidence>
<sequence length="214" mass="24357">MKIDCQRSTNDPMLTWMRKVFEQADKTALEGSFVFPALRPILLLLYPFTSFARCMKKMMDDVDKVTELRRTGKRPRCDNMIQMMLDAQTGAKNDSHASGKKVKTLEQRHLSSNAVVLLIAGFDTTASALAFLLHLVAKHPEEQDKILHEMEERFPGIDELSFEQLHELERLYMVVKEAVRLYPPVPLMVARTCTQDTTVLGHFIPARVNIVAPA</sequence>
<comment type="similarity">
    <text evidence="1">Belongs to the cytochrome P450 family.</text>
</comment>
<dbReference type="PANTHER" id="PTHR24302">
    <property type="entry name" value="CYTOCHROME P450 FAMILY 3"/>
    <property type="match status" value="1"/>
</dbReference>
<dbReference type="PRINTS" id="PR00385">
    <property type="entry name" value="P450"/>
</dbReference>
<dbReference type="InterPro" id="IPR050705">
    <property type="entry name" value="Cytochrome_P450_3A"/>
</dbReference>